<keyword evidence="7" id="KW-0472">Membrane</keyword>
<feature type="compositionally biased region" description="Pro residues" evidence="6">
    <location>
        <begin position="306"/>
        <end position="317"/>
    </location>
</feature>
<dbReference type="GO" id="GO:0003677">
    <property type="term" value="F:DNA binding"/>
    <property type="evidence" value="ECO:0007669"/>
    <property type="project" value="UniProtKB-KW"/>
</dbReference>
<evidence type="ECO:0000256" key="4">
    <source>
        <dbReference type="ARBA" id="ARBA00023125"/>
    </source>
</evidence>
<evidence type="ECO:0000256" key="1">
    <source>
        <dbReference type="ARBA" id="ARBA00010641"/>
    </source>
</evidence>
<gene>
    <name evidence="9" type="ORF">B4N89_10765</name>
</gene>
<keyword evidence="10" id="KW-1185">Reference proteome</keyword>
<feature type="region of interest" description="Disordered" evidence="6">
    <location>
        <begin position="242"/>
        <end position="366"/>
    </location>
</feature>
<dbReference type="Pfam" id="PF08281">
    <property type="entry name" value="Sigma70_r4_2"/>
    <property type="match status" value="1"/>
</dbReference>
<accession>A0A1T3NXD4</accession>
<dbReference type="GO" id="GO:0006352">
    <property type="term" value="P:DNA-templated transcription initiation"/>
    <property type="evidence" value="ECO:0007669"/>
    <property type="project" value="InterPro"/>
</dbReference>
<feature type="domain" description="RNA polymerase sigma factor 70 region 4 type 2" evidence="8">
    <location>
        <begin position="117"/>
        <end position="154"/>
    </location>
</feature>
<dbReference type="InterPro" id="IPR013324">
    <property type="entry name" value="RNA_pol_sigma_r3/r4-like"/>
</dbReference>
<dbReference type="PANTHER" id="PTHR43133">
    <property type="entry name" value="RNA POLYMERASE ECF-TYPE SIGMA FACTO"/>
    <property type="match status" value="1"/>
</dbReference>
<dbReference type="AlphaFoldDB" id="A0A1T3NXD4"/>
<reference evidence="9 10" key="1">
    <citation type="submission" date="2017-03" db="EMBL/GenBank/DDBJ databases">
        <title>Draft genome sequence of Streptomyces scabrisporus NF3, endophyte isolated from Amphipterygium adstringens.</title>
        <authorList>
            <person name="Vazquez M."/>
            <person name="Ceapa C.D."/>
            <person name="Rodriguez Luna D."/>
            <person name="Sanchez Esquivel S."/>
        </authorList>
    </citation>
    <scope>NUCLEOTIDE SEQUENCE [LARGE SCALE GENOMIC DNA]</scope>
    <source>
        <strain evidence="9 10">NF3</strain>
    </source>
</reference>
<evidence type="ECO:0000259" key="8">
    <source>
        <dbReference type="Pfam" id="PF08281"/>
    </source>
</evidence>
<dbReference type="STRING" id="159449.B4N89_10765"/>
<evidence type="ECO:0000256" key="5">
    <source>
        <dbReference type="ARBA" id="ARBA00023163"/>
    </source>
</evidence>
<keyword evidence="7" id="KW-0812">Transmembrane</keyword>
<dbReference type="EMBL" id="MWQN01000001">
    <property type="protein sequence ID" value="OPC81362.1"/>
    <property type="molecule type" value="Genomic_DNA"/>
</dbReference>
<feature type="compositionally biased region" description="Low complexity" evidence="6">
    <location>
        <begin position="350"/>
        <end position="366"/>
    </location>
</feature>
<dbReference type="InterPro" id="IPR036388">
    <property type="entry name" value="WH-like_DNA-bd_sf"/>
</dbReference>
<feature type="compositionally biased region" description="Pro residues" evidence="6">
    <location>
        <begin position="280"/>
        <end position="292"/>
    </location>
</feature>
<keyword evidence="2" id="KW-0805">Transcription regulation</keyword>
<name>A0A1T3NXD4_9ACTN</name>
<sequence>MGIDDEHTVPRASAPGFDALVAATAPDIARYTFLLTASPARAAHVTRHTFARVWRDLPDAADTPADAAYVRTVAGDLALDRRFLVRRALWRLVPHPDRTARVVPHADDDTRRDQDVALLRALQRVPAHRRRVFVLRHLFGMSPEQVAAETEATTEATRIRLIHAHEDLADRVPAITGPSPNCAEAHAFLSTLTRDLAARHAPHVPGAHAVRVGSRARTAALVTVVVAAILALVVAALPRLLNPGTSRDSRAGDRARSLTASEAARRVPPVPAAAAATPEETPPPPAAAPPAPAERGAAPAEGPATPEAPAPPSPVPGQPALGVTPAPAAPQRLSPLLRPATPTGARSTSGTAADLRARTGTAATGPGALLAPERAFVLDTGCLNNGLRRAASP</sequence>
<keyword evidence="5" id="KW-0804">Transcription</keyword>
<feature type="compositionally biased region" description="Basic and acidic residues" evidence="6">
    <location>
        <begin position="247"/>
        <end position="256"/>
    </location>
</feature>
<dbReference type="Proteomes" id="UP000190037">
    <property type="component" value="Unassembled WGS sequence"/>
</dbReference>
<dbReference type="OrthoDB" id="3869980at2"/>
<dbReference type="Gene3D" id="1.10.10.10">
    <property type="entry name" value="Winged helix-like DNA-binding domain superfamily/Winged helix DNA-binding domain"/>
    <property type="match status" value="1"/>
</dbReference>
<feature type="compositionally biased region" description="Low complexity" evidence="6">
    <location>
        <begin position="293"/>
        <end position="305"/>
    </location>
</feature>
<dbReference type="RefSeq" id="WP_078975662.1">
    <property type="nucleotide sequence ID" value="NZ_MWQN01000001.1"/>
</dbReference>
<keyword evidence="7" id="KW-1133">Transmembrane helix</keyword>
<evidence type="ECO:0000256" key="6">
    <source>
        <dbReference type="SAM" id="MobiDB-lite"/>
    </source>
</evidence>
<feature type="transmembrane region" description="Helical" evidence="7">
    <location>
        <begin position="219"/>
        <end position="241"/>
    </location>
</feature>
<dbReference type="SUPFAM" id="SSF88946">
    <property type="entry name" value="Sigma2 domain of RNA polymerase sigma factors"/>
    <property type="match status" value="1"/>
</dbReference>
<evidence type="ECO:0000256" key="7">
    <source>
        <dbReference type="SAM" id="Phobius"/>
    </source>
</evidence>
<protein>
    <recommendedName>
        <fullName evidence="8">RNA polymerase sigma factor 70 region 4 type 2 domain-containing protein</fullName>
    </recommendedName>
</protein>
<dbReference type="InterPro" id="IPR013325">
    <property type="entry name" value="RNA_pol_sigma_r2"/>
</dbReference>
<dbReference type="PANTHER" id="PTHR43133:SF8">
    <property type="entry name" value="RNA POLYMERASE SIGMA FACTOR HI_1459-RELATED"/>
    <property type="match status" value="1"/>
</dbReference>
<keyword evidence="3" id="KW-0731">Sigma factor</keyword>
<keyword evidence="4" id="KW-0238">DNA-binding</keyword>
<evidence type="ECO:0000256" key="3">
    <source>
        <dbReference type="ARBA" id="ARBA00023082"/>
    </source>
</evidence>
<evidence type="ECO:0000313" key="10">
    <source>
        <dbReference type="Proteomes" id="UP000190037"/>
    </source>
</evidence>
<dbReference type="InterPro" id="IPR039425">
    <property type="entry name" value="RNA_pol_sigma-70-like"/>
</dbReference>
<dbReference type="GO" id="GO:0016987">
    <property type="term" value="F:sigma factor activity"/>
    <property type="evidence" value="ECO:0007669"/>
    <property type="project" value="UniProtKB-KW"/>
</dbReference>
<proteinExistence type="inferred from homology"/>
<dbReference type="SUPFAM" id="SSF88659">
    <property type="entry name" value="Sigma3 and sigma4 domains of RNA polymerase sigma factors"/>
    <property type="match status" value="1"/>
</dbReference>
<organism evidence="9 10">
    <name type="scientific">Embleya scabrispora</name>
    <dbReference type="NCBI Taxonomy" id="159449"/>
    <lineage>
        <taxon>Bacteria</taxon>
        <taxon>Bacillati</taxon>
        <taxon>Actinomycetota</taxon>
        <taxon>Actinomycetes</taxon>
        <taxon>Kitasatosporales</taxon>
        <taxon>Streptomycetaceae</taxon>
        <taxon>Embleya</taxon>
    </lineage>
</organism>
<evidence type="ECO:0000313" key="9">
    <source>
        <dbReference type="EMBL" id="OPC81362.1"/>
    </source>
</evidence>
<comment type="similarity">
    <text evidence="1">Belongs to the sigma-70 factor family. ECF subfamily.</text>
</comment>
<dbReference type="Gene3D" id="1.10.1740.10">
    <property type="match status" value="1"/>
</dbReference>
<comment type="caution">
    <text evidence="9">The sequence shown here is derived from an EMBL/GenBank/DDBJ whole genome shotgun (WGS) entry which is preliminary data.</text>
</comment>
<dbReference type="InterPro" id="IPR013249">
    <property type="entry name" value="RNA_pol_sigma70_r4_t2"/>
</dbReference>
<evidence type="ECO:0000256" key="2">
    <source>
        <dbReference type="ARBA" id="ARBA00023015"/>
    </source>
</evidence>